<sequence length="188" mass="20645">MPDSPIFIDTVIIGAGQAGLAAAYYLQHHGQSFVVLDERPAIGHVWATRYDSLRLFSPAWASGLPGLPWPGSSTRYPTKDEAAAYLQRYAEHFNLPVRLGQRVTRVAAIQAGTEYEVSTAAGPTYTARNVIVCTGPYNAPRLPDFAQQLNPAIPQVHSSAYRRPGSCRAPDRWLWWAAATRPCRLAPT</sequence>
<dbReference type="Pfam" id="PF13738">
    <property type="entry name" value="Pyr_redox_3"/>
    <property type="match status" value="1"/>
</dbReference>
<organism evidence="2 3">
    <name type="scientific">Hymenobacter cellulosilyticus</name>
    <dbReference type="NCBI Taxonomy" id="2932248"/>
    <lineage>
        <taxon>Bacteria</taxon>
        <taxon>Pseudomonadati</taxon>
        <taxon>Bacteroidota</taxon>
        <taxon>Cytophagia</taxon>
        <taxon>Cytophagales</taxon>
        <taxon>Hymenobacteraceae</taxon>
        <taxon>Hymenobacter</taxon>
    </lineage>
</organism>
<dbReference type="GO" id="GO:0050660">
    <property type="term" value="F:flavin adenine dinucleotide binding"/>
    <property type="evidence" value="ECO:0007669"/>
    <property type="project" value="TreeGrafter"/>
</dbReference>
<dbReference type="Gene3D" id="3.50.50.60">
    <property type="entry name" value="FAD/NAD(P)-binding domain"/>
    <property type="match status" value="1"/>
</dbReference>
<dbReference type="PRINTS" id="PR00469">
    <property type="entry name" value="PNDRDTASEII"/>
</dbReference>
<dbReference type="SUPFAM" id="SSF51905">
    <property type="entry name" value="FAD/NAD(P)-binding domain"/>
    <property type="match status" value="1"/>
</dbReference>
<reference evidence="2" key="1">
    <citation type="submission" date="2022-04" db="EMBL/GenBank/DDBJ databases">
        <title>Hymenobacter sp. isolated from the air.</title>
        <authorList>
            <person name="Won M."/>
            <person name="Lee C.-M."/>
            <person name="Woen H.-Y."/>
            <person name="Kwon S.-W."/>
        </authorList>
    </citation>
    <scope>NUCLEOTIDE SEQUENCE</scope>
    <source>
        <strain evidence="2">5116S-3</strain>
    </source>
</reference>
<keyword evidence="3" id="KW-1185">Reference proteome</keyword>
<dbReference type="KEGG" id="hcu:MUN79_02130"/>
<proteinExistence type="predicted"/>
<accession>A0A8T9Q6S4</accession>
<dbReference type="AlphaFoldDB" id="A0A8T9Q6S4"/>
<gene>
    <name evidence="2" type="ORF">MUN79_02130</name>
</gene>
<dbReference type="InterPro" id="IPR050982">
    <property type="entry name" value="Auxin_biosynth/cation_transpt"/>
</dbReference>
<evidence type="ECO:0000256" key="1">
    <source>
        <dbReference type="ARBA" id="ARBA00023002"/>
    </source>
</evidence>
<dbReference type="Proteomes" id="UP000831796">
    <property type="component" value="Chromosome"/>
</dbReference>
<dbReference type="RefSeq" id="WP_244676173.1">
    <property type="nucleotide sequence ID" value="NZ_CP095046.1"/>
</dbReference>
<protein>
    <submittedName>
        <fullName evidence="2">FAD-dependent oxidoreductase</fullName>
    </submittedName>
</protein>
<dbReference type="GO" id="GO:0004497">
    <property type="term" value="F:monooxygenase activity"/>
    <property type="evidence" value="ECO:0007669"/>
    <property type="project" value="TreeGrafter"/>
</dbReference>
<name>A0A8T9Q6S4_9BACT</name>
<keyword evidence="1" id="KW-0560">Oxidoreductase</keyword>
<dbReference type="PANTHER" id="PTHR43539:SF78">
    <property type="entry name" value="FLAVIN-CONTAINING MONOOXYGENASE"/>
    <property type="match status" value="1"/>
</dbReference>
<dbReference type="InterPro" id="IPR036188">
    <property type="entry name" value="FAD/NAD-bd_sf"/>
</dbReference>
<dbReference type="PANTHER" id="PTHR43539">
    <property type="entry name" value="FLAVIN-BINDING MONOOXYGENASE-LIKE PROTEIN (AFU_ORTHOLOGUE AFUA_4G09220)"/>
    <property type="match status" value="1"/>
</dbReference>
<evidence type="ECO:0000313" key="3">
    <source>
        <dbReference type="Proteomes" id="UP000831796"/>
    </source>
</evidence>
<dbReference type="EMBL" id="CP095046">
    <property type="protein sequence ID" value="UOQ72815.1"/>
    <property type="molecule type" value="Genomic_DNA"/>
</dbReference>
<evidence type="ECO:0000313" key="2">
    <source>
        <dbReference type="EMBL" id="UOQ72815.1"/>
    </source>
</evidence>